<feature type="transmembrane region" description="Helical" evidence="5">
    <location>
        <begin position="302"/>
        <end position="327"/>
    </location>
</feature>
<reference evidence="7 8" key="1">
    <citation type="journal article" date="2024" name="IMA Fungus">
        <title>IMA Genome - F19 : A genome assembly and annotation guide to empower mycologists, including annotated draft genome sequences of Ceratocystis pirilliformis, Diaporthe australafricana, Fusarium ophioides, Paecilomyces lecythidis, and Sporothrix stenoceras.</title>
        <authorList>
            <person name="Aylward J."/>
            <person name="Wilson A.M."/>
            <person name="Visagie C.M."/>
            <person name="Spraker J."/>
            <person name="Barnes I."/>
            <person name="Buitendag C."/>
            <person name="Ceriani C."/>
            <person name="Del Mar Angel L."/>
            <person name="du Plessis D."/>
            <person name="Fuchs T."/>
            <person name="Gasser K."/>
            <person name="Kramer D."/>
            <person name="Li W."/>
            <person name="Munsamy K."/>
            <person name="Piso A."/>
            <person name="Price J.L."/>
            <person name="Sonnekus B."/>
            <person name="Thomas C."/>
            <person name="van der Nest A."/>
            <person name="van Dijk A."/>
            <person name="van Heerden A."/>
            <person name="van Vuuren N."/>
            <person name="Yilmaz N."/>
            <person name="Duong T.A."/>
            <person name="van der Merwe N.A."/>
            <person name="Wingfield M.J."/>
            <person name="Wingfield B.D."/>
        </authorList>
    </citation>
    <scope>NUCLEOTIDE SEQUENCE [LARGE SCALE GENOMIC DNA]</scope>
    <source>
        <strain evidence="7 8">CMW 18300</strain>
    </source>
</reference>
<dbReference type="Proteomes" id="UP001583177">
    <property type="component" value="Unassembled WGS sequence"/>
</dbReference>
<dbReference type="PANTHER" id="PTHR23502">
    <property type="entry name" value="MAJOR FACILITATOR SUPERFAMILY"/>
    <property type="match status" value="1"/>
</dbReference>
<comment type="caution">
    <text evidence="7">The sequence shown here is derived from an EMBL/GenBank/DDBJ whole genome shotgun (WGS) entry which is preliminary data.</text>
</comment>
<evidence type="ECO:0000256" key="3">
    <source>
        <dbReference type="ARBA" id="ARBA00022989"/>
    </source>
</evidence>
<feature type="transmembrane region" description="Helical" evidence="5">
    <location>
        <begin position="113"/>
        <end position="130"/>
    </location>
</feature>
<feature type="transmembrane region" description="Helical" evidence="5">
    <location>
        <begin position="228"/>
        <end position="250"/>
    </location>
</feature>
<keyword evidence="3 5" id="KW-1133">Transmembrane helix</keyword>
<dbReference type="Gene3D" id="1.20.1250.20">
    <property type="entry name" value="MFS general substrate transporter like domains"/>
    <property type="match status" value="1"/>
</dbReference>
<gene>
    <name evidence="7" type="ORF">Daus18300_007974</name>
</gene>
<dbReference type="Pfam" id="PF07690">
    <property type="entry name" value="MFS_1"/>
    <property type="match status" value="1"/>
</dbReference>
<name>A0ABR3WK33_9PEZI</name>
<keyword evidence="8" id="KW-1185">Reference proteome</keyword>
<evidence type="ECO:0000313" key="7">
    <source>
        <dbReference type="EMBL" id="KAL1864009.1"/>
    </source>
</evidence>
<feature type="transmembrane region" description="Helical" evidence="5">
    <location>
        <begin position="421"/>
        <end position="442"/>
    </location>
</feature>
<feature type="transmembrane region" description="Helical" evidence="5">
    <location>
        <begin position="462"/>
        <end position="480"/>
    </location>
</feature>
<feature type="transmembrane region" description="Helical" evidence="5">
    <location>
        <begin position="347"/>
        <end position="371"/>
    </location>
</feature>
<dbReference type="InterPro" id="IPR036259">
    <property type="entry name" value="MFS_trans_sf"/>
</dbReference>
<evidence type="ECO:0000256" key="4">
    <source>
        <dbReference type="ARBA" id="ARBA00023136"/>
    </source>
</evidence>
<dbReference type="SUPFAM" id="SSF103473">
    <property type="entry name" value="MFS general substrate transporter"/>
    <property type="match status" value="1"/>
</dbReference>
<dbReference type="InterPro" id="IPR020846">
    <property type="entry name" value="MFS_dom"/>
</dbReference>
<feature type="transmembrane region" description="Helical" evidence="5">
    <location>
        <begin position="78"/>
        <end position="101"/>
    </location>
</feature>
<dbReference type="PANTHER" id="PTHR23502:SF60">
    <property type="entry name" value="MAJOR FACILITATOR SUPERFAMILY (MFS) PROFILE DOMAIN-CONTAINING PROTEIN-RELATED"/>
    <property type="match status" value="1"/>
</dbReference>
<evidence type="ECO:0000259" key="6">
    <source>
        <dbReference type="PROSITE" id="PS50850"/>
    </source>
</evidence>
<comment type="subcellular location">
    <subcellularLocation>
        <location evidence="1">Membrane</location>
        <topology evidence="1">Multi-pass membrane protein</topology>
    </subcellularLocation>
</comment>
<dbReference type="PROSITE" id="PS50850">
    <property type="entry name" value="MFS"/>
    <property type="match status" value="1"/>
</dbReference>
<feature type="transmembrane region" description="Helical" evidence="5">
    <location>
        <begin position="201"/>
        <end position="222"/>
    </location>
</feature>
<feature type="transmembrane region" description="Helical" evidence="5">
    <location>
        <begin position="167"/>
        <end position="189"/>
    </location>
</feature>
<evidence type="ECO:0000256" key="1">
    <source>
        <dbReference type="ARBA" id="ARBA00004141"/>
    </source>
</evidence>
<protein>
    <recommendedName>
        <fullName evidence="6">Major facilitator superfamily (MFS) profile domain-containing protein</fullName>
    </recommendedName>
</protein>
<evidence type="ECO:0000256" key="2">
    <source>
        <dbReference type="ARBA" id="ARBA00022692"/>
    </source>
</evidence>
<keyword evidence="4 5" id="KW-0472">Membrane</keyword>
<feature type="transmembrane region" description="Helical" evidence="5">
    <location>
        <begin position="142"/>
        <end position="161"/>
    </location>
</feature>
<proteinExistence type="predicted"/>
<keyword evidence="2 5" id="KW-0812">Transmembrane</keyword>
<dbReference type="InterPro" id="IPR011701">
    <property type="entry name" value="MFS"/>
</dbReference>
<sequence>MASNIPSPRPQEDVGHAIEHLDPIQAPPISLMADVEKTNTLPSEPESNDNQFQVTFDGPTDSANPINWSTRTKWTVTLVLAITGFNNIMVSTIVAPAITSISDELQMTSMEPYMAYSIYALATAFGPLVIGPLSEIHGRQRVLHVSNAWFLGWNIVCGFAQTKGLLIAARFFAGFGASAIFALSGGVLGDVWTPEDRGRSLGVYLLLPLLAPAVGPIIGGFIDQYTTWRWMFWSTSIFQGVMSLVSSFSYHETYAPLILRQKASKLRRETGDARYHTVHERLDSEHSAAMLLCQAMTRPLRLLAFHPIIQIASLISAFWYGVLYIVLSSFSTLWTSYYGESVSISGLHYIACALGELVGAQVGGPLMDCLYRHMVKRSRDKKHRPEFRIPLSYPGGLLAPLGLFVYGWTAEYRVHWAAVDIGVFVFMAAGQVNCMPLQAYIIDAYPDHVSSALAASQFLRSLTAFLFPLFVPSMYSALGYGWGDSLLGFAGLFFGLPAPAILWYWGVRLRERAKSSR</sequence>
<evidence type="ECO:0000313" key="8">
    <source>
        <dbReference type="Proteomes" id="UP001583177"/>
    </source>
</evidence>
<organism evidence="7 8">
    <name type="scientific">Diaporthe australafricana</name>
    <dbReference type="NCBI Taxonomy" id="127596"/>
    <lineage>
        <taxon>Eukaryota</taxon>
        <taxon>Fungi</taxon>
        <taxon>Dikarya</taxon>
        <taxon>Ascomycota</taxon>
        <taxon>Pezizomycotina</taxon>
        <taxon>Sordariomycetes</taxon>
        <taxon>Sordariomycetidae</taxon>
        <taxon>Diaporthales</taxon>
        <taxon>Diaporthaceae</taxon>
        <taxon>Diaporthe</taxon>
    </lineage>
</organism>
<feature type="transmembrane region" description="Helical" evidence="5">
    <location>
        <begin position="391"/>
        <end position="409"/>
    </location>
</feature>
<dbReference type="EMBL" id="JAWRVE010000072">
    <property type="protein sequence ID" value="KAL1864009.1"/>
    <property type="molecule type" value="Genomic_DNA"/>
</dbReference>
<evidence type="ECO:0000256" key="5">
    <source>
        <dbReference type="SAM" id="Phobius"/>
    </source>
</evidence>
<feature type="transmembrane region" description="Helical" evidence="5">
    <location>
        <begin position="486"/>
        <end position="507"/>
    </location>
</feature>
<accession>A0ABR3WK33</accession>
<feature type="domain" description="Major facilitator superfamily (MFS) profile" evidence="6">
    <location>
        <begin position="76"/>
        <end position="512"/>
    </location>
</feature>
<dbReference type="CDD" id="cd17323">
    <property type="entry name" value="MFS_Tpo1_MDR_like"/>
    <property type="match status" value="1"/>
</dbReference>